<feature type="domain" description="NF-X1-type" evidence="11">
    <location>
        <begin position="572"/>
        <end position="593"/>
    </location>
</feature>
<feature type="compositionally biased region" description="Basic and acidic residues" evidence="10">
    <location>
        <begin position="37"/>
        <end position="55"/>
    </location>
</feature>
<gene>
    <name evidence="12" type="ORF">SeLEV6574_g03063</name>
</gene>
<feature type="domain" description="NF-X1-type" evidence="11">
    <location>
        <begin position="311"/>
        <end position="329"/>
    </location>
</feature>
<comment type="subcellular location">
    <subcellularLocation>
        <location evidence="1">Nucleus</location>
    </subcellularLocation>
</comment>
<keyword evidence="8" id="KW-0804">Transcription</keyword>
<dbReference type="GO" id="GO:0005634">
    <property type="term" value="C:nucleus"/>
    <property type="evidence" value="ECO:0007669"/>
    <property type="project" value="UniProtKB-SubCell"/>
</dbReference>
<dbReference type="CDD" id="cd06008">
    <property type="entry name" value="NF-X1-zinc-finger"/>
    <property type="match status" value="2"/>
</dbReference>
<dbReference type="PANTHER" id="PTHR12360">
    <property type="entry name" value="NUCLEAR TRANSCRIPTION FACTOR, X-BOX BINDING 1 NFX1"/>
    <property type="match status" value="1"/>
</dbReference>
<comment type="similarity">
    <text evidence="2">Belongs to the NFX1 family.</text>
</comment>
<evidence type="ECO:0000256" key="4">
    <source>
        <dbReference type="ARBA" id="ARBA00022737"/>
    </source>
</evidence>
<evidence type="ECO:0000256" key="1">
    <source>
        <dbReference type="ARBA" id="ARBA00004123"/>
    </source>
</evidence>
<dbReference type="GO" id="GO:0000977">
    <property type="term" value="F:RNA polymerase II transcription regulatory region sequence-specific DNA binding"/>
    <property type="evidence" value="ECO:0007669"/>
    <property type="project" value="TreeGrafter"/>
</dbReference>
<evidence type="ECO:0000256" key="8">
    <source>
        <dbReference type="ARBA" id="ARBA00023163"/>
    </source>
</evidence>
<evidence type="ECO:0000256" key="3">
    <source>
        <dbReference type="ARBA" id="ARBA00022723"/>
    </source>
</evidence>
<feature type="domain" description="NF-X1-type" evidence="11">
    <location>
        <begin position="423"/>
        <end position="441"/>
    </location>
</feature>
<keyword evidence="9" id="KW-0539">Nucleus</keyword>
<keyword evidence="3" id="KW-0479">Metal-binding</keyword>
<evidence type="ECO:0000256" key="9">
    <source>
        <dbReference type="ARBA" id="ARBA00023242"/>
    </source>
</evidence>
<feature type="compositionally biased region" description="Polar residues" evidence="10">
    <location>
        <begin position="115"/>
        <end position="125"/>
    </location>
</feature>
<dbReference type="SMART" id="SM00438">
    <property type="entry name" value="ZnF_NFX"/>
    <property type="match status" value="6"/>
</dbReference>
<evidence type="ECO:0000259" key="11">
    <source>
        <dbReference type="SMART" id="SM00438"/>
    </source>
</evidence>
<feature type="region of interest" description="Disordered" evidence="10">
    <location>
        <begin position="83"/>
        <end position="175"/>
    </location>
</feature>
<keyword evidence="7" id="KW-0805">Transcription regulation</keyword>
<feature type="compositionally biased region" description="Low complexity" evidence="10">
    <location>
        <begin position="13"/>
        <end position="25"/>
    </location>
</feature>
<proteinExistence type="inferred from homology"/>
<dbReference type="GO" id="GO:0008270">
    <property type="term" value="F:zinc ion binding"/>
    <property type="evidence" value="ECO:0007669"/>
    <property type="project" value="UniProtKB-KW"/>
</dbReference>
<feature type="domain" description="NF-X1-type" evidence="11">
    <location>
        <begin position="661"/>
        <end position="683"/>
    </location>
</feature>
<keyword evidence="6" id="KW-0862">Zinc</keyword>
<reference evidence="12 13" key="1">
    <citation type="journal article" date="2019" name="Sci. Rep.">
        <title>Comparative genomics of chytrid fungi reveal insights into the obligate biotrophic and pathogenic lifestyle of Synchytrium endobioticum.</title>
        <authorList>
            <person name="van de Vossenberg B.T.L.H."/>
            <person name="Warris S."/>
            <person name="Nguyen H.D.T."/>
            <person name="van Gent-Pelzer M.P.E."/>
            <person name="Joly D.L."/>
            <person name="van de Geest H.C."/>
            <person name="Bonants P.J.M."/>
            <person name="Smith D.S."/>
            <person name="Levesque C.A."/>
            <person name="van der Lee T.A.J."/>
        </authorList>
    </citation>
    <scope>NUCLEOTIDE SEQUENCE [LARGE SCALE GENOMIC DNA]</scope>
    <source>
        <strain evidence="12 13">LEV6574</strain>
    </source>
</reference>
<feature type="compositionally biased region" description="Low complexity" evidence="10">
    <location>
        <begin position="128"/>
        <end position="141"/>
    </location>
</feature>
<feature type="domain" description="NF-X1-type" evidence="11">
    <location>
        <begin position="513"/>
        <end position="533"/>
    </location>
</feature>
<evidence type="ECO:0000313" key="12">
    <source>
        <dbReference type="EMBL" id="TPX46779.1"/>
    </source>
</evidence>
<dbReference type="EMBL" id="QEAM01000095">
    <property type="protein sequence ID" value="TPX46779.1"/>
    <property type="molecule type" value="Genomic_DNA"/>
</dbReference>
<dbReference type="GO" id="GO:0000981">
    <property type="term" value="F:DNA-binding transcription factor activity, RNA polymerase II-specific"/>
    <property type="evidence" value="ECO:0007669"/>
    <property type="project" value="TreeGrafter"/>
</dbReference>
<evidence type="ECO:0000313" key="13">
    <source>
        <dbReference type="Proteomes" id="UP000320475"/>
    </source>
</evidence>
<evidence type="ECO:0000256" key="5">
    <source>
        <dbReference type="ARBA" id="ARBA00022771"/>
    </source>
</evidence>
<sequence>MSSLPDDLEAERPTSSSWPSSAARPSRVKRRQQRNIPAKEQHQRHSQKRDHDRTRTINTQSNTSMLMEVPCIISSEPACVNMNGGAEAQNHNGNEPYRSNPRGAGRSERPRSGAPQRQQTSTSTAEVAADAWSRASSSSSSNNIHTQPSLPRERAIPHNHRKPKNNNSPRSYQHAFDFNPNCPIFIPDSGPVASSSTAPASAPFSQHSQQRERSVRPHSQRQPQNVNRQDHVPHHQKSRHHENQQNQAPRQQAVKPVRQPVRPALELDTNLMTKLSEELRASKYDCMPNPQHNRYLVPHSCGQPCSRERSCSHRCNLPCHPGPCPPCSLYAPPVKCYCRKVSFTGNGIMSLWKRVKVSTLWDSIGTILFREYHQTLCPYDPAVAIDCPCGATSIDALTNGKGRMTCTEPVPICTGLCGKLLGCGHHCVQRCHVGECGSCENLLEVSCRCGSEIKRIPCGYAQRLQNGAIIPPLCDRLCNKPKTCRRREHRCHDICCDMDIHVCDALCNKLLKCRQHNCRMECGHVGTCMDCIDGVSFDELRCACGRTVLYPPIPCGTVTPTCNLPCTIPPPCGHPPTTHNCHPATQPCPPCPYFTTRICACGKNTVKNVPCSRQVVPSCGRPCLKLIEACQHRCLRFCHTGECIDETHRCMAKCGHKRMICNHECNQNCHGTKYCRENKACQEVITQACPCGNKSNQVTCGAWSECQSNQAVSLACDDDCLAAERNKLLAEALGVTPKDEAAFSSLSAPPNPPTITPLSLNAPSSSKPTNAIAQVSDVYNGIEISGIMFGLSARDVEVALRTFFSLETSLNVMLYDGDTRAVVAVSSPSISAVDVSWKLQELEHSIRERILDTHLGLKLELLKGVDGWKAVSKKKARKAKVVERTKDVEDSSDLLVAESKSSALPSTAPTVDVVKGSSSVDGKAASPPLHIPSADCWEDIVEEPL</sequence>
<keyword evidence="5" id="KW-0863">Zinc-finger</keyword>
<feature type="region of interest" description="Disordered" evidence="10">
    <location>
        <begin position="1"/>
        <end position="63"/>
    </location>
</feature>
<feature type="region of interest" description="Disordered" evidence="10">
    <location>
        <begin position="189"/>
        <end position="258"/>
    </location>
</feature>
<evidence type="ECO:0000256" key="6">
    <source>
        <dbReference type="ARBA" id="ARBA00022833"/>
    </source>
</evidence>
<keyword evidence="4" id="KW-0677">Repeat</keyword>
<organism evidence="12 13">
    <name type="scientific">Synchytrium endobioticum</name>
    <dbReference type="NCBI Taxonomy" id="286115"/>
    <lineage>
        <taxon>Eukaryota</taxon>
        <taxon>Fungi</taxon>
        <taxon>Fungi incertae sedis</taxon>
        <taxon>Chytridiomycota</taxon>
        <taxon>Chytridiomycota incertae sedis</taxon>
        <taxon>Chytridiomycetes</taxon>
        <taxon>Synchytriales</taxon>
        <taxon>Synchytriaceae</taxon>
        <taxon>Synchytrium</taxon>
    </lineage>
</organism>
<dbReference type="PANTHER" id="PTHR12360:SF12">
    <property type="entry name" value="TRANSCRIPTIONAL REPRESSOR NF-X1"/>
    <property type="match status" value="1"/>
</dbReference>
<feature type="domain" description="NF-X1-type" evidence="11">
    <location>
        <begin position="630"/>
        <end position="652"/>
    </location>
</feature>
<evidence type="ECO:0000256" key="7">
    <source>
        <dbReference type="ARBA" id="ARBA00023015"/>
    </source>
</evidence>
<evidence type="ECO:0000256" key="10">
    <source>
        <dbReference type="SAM" id="MobiDB-lite"/>
    </source>
</evidence>
<dbReference type="InterPro" id="IPR034078">
    <property type="entry name" value="NFX1_fam"/>
</dbReference>
<comment type="caution">
    <text evidence="12">The sequence shown here is derived from an EMBL/GenBank/DDBJ whole genome shotgun (WGS) entry which is preliminary data.</text>
</comment>
<protein>
    <recommendedName>
        <fullName evidence="11">NF-X1-type domain-containing protein</fullName>
    </recommendedName>
</protein>
<dbReference type="AlphaFoldDB" id="A0A507D5D1"/>
<dbReference type="Proteomes" id="UP000320475">
    <property type="component" value="Unassembled WGS sequence"/>
</dbReference>
<dbReference type="InterPro" id="IPR000967">
    <property type="entry name" value="Znf_NFX1"/>
</dbReference>
<feature type="compositionally biased region" description="Low complexity" evidence="10">
    <location>
        <begin position="189"/>
        <end position="205"/>
    </location>
</feature>
<dbReference type="OrthoDB" id="6512771at2759"/>
<name>A0A507D5D1_9FUNG</name>
<accession>A0A507D5D1</accession>
<dbReference type="VEuPathDB" id="FungiDB:SeMB42_g04644"/>
<evidence type="ECO:0000256" key="2">
    <source>
        <dbReference type="ARBA" id="ARBA00007269"/>
    </source>
</evidence>
<feature type="compositionally biased region" description="Low complexity" evidence="10">
    <location>
        <begin position="911"/>
        <end position="923"/>
    </location>
</feature>
<feature type="region of interest" description="Disordered" evidence="10">
    <location>
        <begin position="904"/>
        <end position="928"/>
    </location>
</feature>
<dbReference type="VEuPathDB" id="FungiDB:SeMB42_g04645"/>